<sequence length="402" mass="43556">MQKRLQYKHLIFREFYYAGSLSCAELSSRIGKSIPLTTQMINNLIKEGVVEENGLAPSNGGRRPALYSVKPDAMYVVAVAMDQMITRIAIVDFHNKPVGAIVQHELLLANNPGALTQLKNAIEQAIKKSKIPKKKVLGVGIGMPGFIDAAQGINYSFFPNESSSITAFLGSALEIPVYIDNDSSIIALAEHRFGAAAGARNAMVVNLGWGVGLGLILNNQLYRGESGFAGEFSHIPFFNNNKICSCGKRGCLETETSLKVIIEKAEQGLKRKGSTSLLKKNFRTGAIEKDWQAIVKAAQSGDEYVIRLLTAAGYDIGRGVAVLIHLFNPELVLLSGRGAQAGRIWQAPVLQAVNEHCILRLAENTAVKVSQMGSRAELIGAAALVLENLVRGKSREPKKMLI</sequence>
<dbReference type="Gene3D" id="1.10.10.10">
    <property type="entry name" value="Winged helix-like DNA-binding domain superfamily/Winged helix DNA-binding domain"/>
    <property type="match status" value="1"/>
</dbReference>
<keyword evidence="2" id="KW-0418">Kinase</keyword>
<dbReference type="Pfam" id="PF13412">
    <property type="entry name" value="HTH_24"/>
    <property type="match status" value="1"/>
</dbReference>
<proteinExistence type="inferred from homology"/>
<dbReference type="Pfam" id="PF00480">
    <property type="entry name" value="ROK"/>
    <property type="match status" value="1"/>
</dbReference>
<comment type="similarity">
    <text evidence="1">Belongs to the ROK (NagC/XylR) family.</text>
</comment>
<dbReference type="InterPro" id="IPR043129">
    <property type="entry name" value="ATPase_NBD"/>
</dbReference>
<organism evidence="2 3">
    <name type="scientific">Niabella drilacis (strain DSM 25811 / CCM 8410 / CCUG 62505 / LMG 26954 / E90)</name>
    <dbReference type="NCBI Taxonomy" id="1285928"/>
    <lineage>
        <taxon>Bacteria</taxon>
        <taxon>Pseudomonadati</taxon>
        <taxon>Bacteroidota</taxon>
        <taxon>Chitinophagia</taxon>
        <taxon>Chitinophagales</taxon>
        <taxon>Chitinophagaceae</taxon>
        <taxon>Niabella</taxon>
    </lineage>
</organism>
<dbReference type="InterPro" id="IPR000600">
    <property type="entry name" value="ROK"/>
</dbReference>
<dbReference type="EMBL" id="FMZO01000004">
    <property type="protein sequence ID" value="SDC83215.1"/>
    <property type="molecule type" value="Genomic_DNA"/>
</dbReference>
<evidence type="ECO:0000256" key="1">
    <source>
        <dbReference type="ARBA" id="ARBA00006479"/>
    </source>
</evidence>
<keyword evidence="3" id="KW-1185">Reference proteome</keyword>
<evidence type="ECO:0000313" key="2">
    <source>
        <dbReference type="EMBL" id="SDC83215.1"/>
    </source>
</evidence>
<accession>A0A1G6PV32</accession>
<evidence type="ECO:0000313" key="3">
    <source>
        <dbReference type="Proteomes" id="UP000198757"/>
    </source>
</evidence>
<dbReference type="InterPro" id="IPR036390">
    <property type="entry name" value="WH_DNA-bd_sf"/>
</dbReference>
<dbReference type="PANTHER" id="PTHR18964:SF149">
    <property type="entry name" value="BIFUNCTIONAL UDP-N-ACETYLGLUCOSAMINE 2-EPIMERASE_N-ACETYLMANNOSAMINE KINASE"/>
    <property type="match status" value="1"/>
</dbReference>
<dbReference type="GO" id="GO:0016301">
    <property type="term" value="F:kinase activity"/>
    <property type="evidence" value="ECO:0007669"/>
    <property type="project" value="UniProtKB-KW"/>
</dbReference>
<dbReference type="SUPFAM" id="SSF46785">
    <property type="entry name" value="Winged helix' DNA-binding domain"/>
    <property type="match status" value="1"/>
</dbReference>
<dbReference type="OrthoDB" id="9810372at2"/>
<dbReference type="STRING" id="1285928.SAMN04487894_104152"/>
<dbReference type="InterPro" id="IPR036388">
    <property type="entry name" value="WH-like_DNA-bd_sf"/>
</dbReference>
<reference evidence="3" key="1">
    <citation type="submission" date="2016-10" db="EMBL/GenBank/DDBJ databases">
        <authorList>
            <person name="Varghese N."/>
            <person name="Submissions S."/>
        </authorList>
    </citation>
    <scope>NUCLEOTIDE SEQUENCE [LARGE SCALE GENOMIC DNA]</scope>
    <source>
        <strain evidence="3">DSM 25811 / CCM 8410 / LMG 26954 / E90</strain>
    </source>
</reference>
<dbReference type="Gene3D" id="3.30.420.40">
    <property type="match status" value="2"/>
</dbReference>
<dbReference type="RefSeq" id="WP_090389774.1">
    <property type="nucleotide sequence ID" value="NZ_FMZO01000004.1"/>
</dbReference>
<dbReference type="PANTHER" id="PTHR18964">
    <property type="entry name" value="ROK (REPRESSOR, ORF, KINASE) FAMILY"/>
    <property type="match status" value="1"/>
</dbReference>
<dbReference type="AlphaFoldDB" id="A0A1G6PV32"/>
<protein>
    <submittedName>
        <fullName evidence="2">Sugar kinase of the NBD/HSP70 family, may contain an N-terminal HTH domain</fullName>
    </submittedName>
</protein>
<name>A0A1G6PV32_NIADE</name>
<dbReference type="SUPFAM" id="SSF53067">
    <property type="entry name" value="Actin-like ATPase domain"/>
    <property type="match status" value="1"/>
</dbReference>
<dbReference type="Proteomes" id="UP000198757">
    <property type="component" value="Unassembled WGS sequence"/>
</dbReference>
<gene>
    <name evidence="2" type="ORF">SAMN04487894_104152</name>
</gene>
<keyword evidence="2" id="KW-0808">Transferase</keyword>